<keyword evidence="2" id="KW-1185">Reference proteome</keyword>
<evidence type="ECO:0008006" key="3">
    <source>
        <dbReference type="Google" id="ProtNLM"/>
    </source>
</evidence>
<name>A0A1M6ZV96_9FLAO</name>
<dbReference type="OrthoDB" id="1371166at2"/>
<evidence type="ECO:0000313" key="1">
    <source>
        <dbReference type="EMBL" id="SHL34421.1"/>
    </source>
</evidence>
<reference evidence="2" key="1">
    <citation type="submission" date="2016-11" db="EMBL/GenBank/DDBJ databases">
        <authorList>
            <person name="Varghese N."/>
            <person name="Submissions S."/>
        </authorList>
    </citation>
    <scope>NUCLEOTIDE SEQUENCE [LARGE SCALE GENOMIC DNA]</scope>
    <source>
        <strain evidence="2">DSM 24724</strain>
    </source>
</reference>
<dbReference type="AlphaFoldDB" id="A0A1M6ZV96"/>
<evidence type="ECO:0000313" key="2">
    <source>
        <dbReference type="Proteomes" id="UP000184028"/>
    </source>
</evidence>
<gene>
    <name evidence="1" type="ORF">SAMN05444484_1011172</name>
</gene>
<proteinExistence type="predicted"/>
<dbReference type="Proteomes" id="UP000184028">
    <property type="component" value="Unassembled WGS sequence"/>
</dbReference>
<protein>
    <recommendedName>
        <fullName evidence="3">Por secretion system C-terminal sorting domain-containing protein</fullName>
    </recommendedName>
</protein>
<accession>A0A1M6ZV96</accession>
<organism evidence="1 2">
    <name type="scientific">Flavobacterium chilense</name>
    <dbReference type="NCBI Taxonomy" id="946677"/>
    <lineage>
        <taxon>Bacteria</taxon>
        <taxon>Pseudomonadati</taxon>
        <taxon>Bacteroidota</taxon>
        <taxon>Flavobacteriia</taxon>
        <taxon>Flavobacteriales</taxon>
        <taxon>Flavobacteriaceae</taxon>
        <taxon>Flavobacterium</taxon>
    </lineage>
</organism>
<dbReference type="EMBL" id="FRBT01000001">
    <property type="protein sequence ID" value="SHL34421.1"/>
    <property type="molecule type" value="Genomic_DNA"/>
</dbReference>
<dbReference type="RefSeq" id="WP_068841039.1">
    <property type="nucleotide sequence ID" value="NZ_FRBT01000001.1"/>
</dbReference>
<sequence length="121" mass="13538">MTKFSTTGLIEGLLLTSIYTYPGENKEDYVLNIITGNGEMKSFPLDSAENSFFSIYDQNLNLIYKGESEINKLEISKTISLENHPAGIYSLEITESGKTAAYQIRVVSKKIKAPELNESLY</sequence>